<organism evidence="1 2">
    <name type="scientific">Nocardiopsis composta</name>
    <dbReference type="NCBI Taxonomy" id="157465"/>
    <lineage>
        <taxon>Bacteria</taxon>
        <taxon>Bacillati</taxon>
        <taxon>Actinomycetota</taxon>
        <taxon>Actinomycetes</taxon>
        <taxon>Streptosporangiales</taxon>
        <taxon>Nocardiopsidaceae</taxon>
        <taxon>Nocardiopsis</taxon>
    </lineage>
</organism>
<proteinExistence type="predicted"/>
<gene>
    <name evidence="1" type="ORF">HDA36_001329</name>
</gene>
<name>A0A7W8VCR1_9ACTN</name>
<protein>
    <submittedName>
        <fullName evidence="1">Uncharacterized protein</fullName>
    </submittedName>
</protein>
<sequence length="90" mass="9982">MAALTPPDEERTCCVRAPTGVPPCGYIRNRQGDHFVWRTRGDRTLVDTWIVSAVGDLLSKGHMAPAGYRQAIVYDLMAGWGWGREITPIP</sequence>
<keyword evidence="2" id="KW-1185">Reference proteome</keyword>
<accession>A0A7W8VCR1</accession>
<comment type="caution">
    <text evidence="1">The sequence shown here is derived from an EMBL/GenBank/DDBJ whole genome shotgun (WGS) entry which is preliminary data.</text>
</comment>
<evidence type="ECO:0000313" key="2">
    <source>
        <dbReference type="Proteomes" id="UP000572635"/>
    </source>
</evidence>
<dbReference type="AlphaFoldDB" id="A0A7W8VCR1"/>
<dbReference type="EMBL" id="JACHDB010000001">
    <property type="protein sequence ID" value="MBB5431245.1"/>
    <property type="molecule type" value="Genomic_DNA"/>
</dbReference>
<dbReference type="RefSeq" id="WP_184390595.1">
    <property type="nucleotide sequence ID" value="NZ_BAAAJD010000007.1"/>
</dbReference>
<reference evidence="1 2" key="1">
    <citation type="submission" date="2020-08" db="EMBL/GenBank/DDBJ databases">
        <title>Sequencing the genomes of 1000 actinobacteria strains.</title>
        <authorList>
            <person name="Klenk H.-P."/>
        </authorList>
    </citation>
    <scope>NUCLEOTIDE SEQUENCE [LARGE SCALE GENOMIC DNA]</scope>
    <source>
        <strain evidence="1 2">DSM 44551</strain>
    </source>
</reference>
<dbReference type="Proteomes" id="UP000572635">
    <property type="component" value="Unassembled WGS sequence"/>
</dbReference>
<evidence type="ECO:0000313" key="1">
    <source>
        <dbReference type="EMBL" id="MBB5431245.1"/>
    </source>
</evidence>